<organism evidence="3 4">
    <name type="scientific">Candidatus Limousia pullorum</name>
    <dbReference type="NCBI Taxonomy" id="2840860"/>
    <lineage>
        <taxon>Bacteria</taxon>
        <taxon>Bacillati</taxon>
        <taxon>Bacillota</taxon>
        <taxon>Clostridia</taxon>
        <taxon>Eubacteriales</taxon>
        <taxon>Oscillospiraceae</taxon>
        <taxon>Oscillospiraceae incertae sedis</taxon>
        <taxon>Candidatus Limousia</taxon>
    </lineage>
</organism>
<reference evidence="3" key="2">
    <citation type="journal article" date="2021" name="PeerJ">
        <title>Extensive microbial diversity within the chicken gut microbiome revealed by metagenomics and culture.</title>
        <authorList>
            <person name="Gilroy R."/>
            <person name="Ravi A."/>
            <person name="Getino M."/>
            <person name="Pursley I."/>
            <person name="Horton D.L."/>
            <person name="Alikhan N.F."/>
            <person name="Baker D."/>
            <person name="Gharbi K."/>
            <person name="Hall N."/>
            <person name="Watson M."/>
            <person name="Adriaenssens E.M."/>
            <person name="Foster-Nyarko E."/>
            <person name="Jarju S."/>
            <person name="Secka A."/>
            <person name="Antonio M."/>
            <person name="Oren A."/>
            <person name="Chaudhuri R.R."/>
            <person name="La Ragione R."/>
            <person name="Hildebrand F."/>
            <person name="Pallen M.J."/>
        </authorList>
    </citation>
    <scope>NUCLEOTIDE SEQUENCE</scope>
    <source>
        <strain evidence="3">ChiGjej1B1-1684</strain>
    </source>
</reference>
<dbReference type="PANTHER" id="PTHR40448:SF1">
    <property type="entry name" value="TWO-COMPONENT SENSOR HISTIDINE KINASE"/>
    <property type="match status" value="1"/>
</dbReference>
<dbReference type="CDD" id="cd16935">
    <property type="entry name" value="HATPase_AgrC-ComD-like"/>
    <property type="match status" value="1"/>
</dbReference>
<keyword evidence="1" id="KW-1133">Transmembrane helix</keyword>
<feature type="transmembrane region" description="Helical" evidence="1">
    <location>
        <begin position="59"/>
        <end position="78"/>
    </location>
</feature>
<protein>
    <submittedName>
        <fullName evidence="3">GHKL domain-containing protein</fullName>
    </submittedName>
</protein>
<feature type="transmembrane region" description="Helical" evidence="1">
    <location>
        <begin position="6"/>
        <end position="23"/>
    </location>
</feature>
<keyword evidence="1" id="KW-0812">Transmembrane</keyword>
<feature type="transmembrane region" description="Helical" evidence="1">
    <location>
        <begin position="85"/>
        <end position="108"/>
    </location>
</feature>
<feature type="transmembrane region" description="Helical" evidence="1">
    <location>
        <begin position="155"/>
        <end position="176"/>
    </location>
</feature>
<dbReference type="InterPro" id="IPR032834">
    <property type="entry name" value="NatK-like_C"/>
</dbReference>
<dbReference type="EMBL" id="DVNG01000123">
    <property type="protein sequence ID" value="HIU50992.1"/>
    <property type="molecule type" value="Genomic_DNA"/>
</dbReference>
<feature type="domain" description="Sensor histidine kinase NatK-like C-terminal" evidence="2">
    <location>
        <begin position="330"/>
        <end position="424"/>
    </location>
</feature>
<feature type="transmembrane region" description="Helical" evidence="1">
    <location>
        <begin position="188"/>
        <end position="206"/>
    </location>
</feature>
<evidence type="ECO:0000313" key="3">
    <source>
        <dbReference type="EMBL" id="HIU50992.1"/>
    </source>
</evidence>
<dbReference type="Gene3D" id="3.30.565.10">
    <property type="entry name" value="Histidine kinase-like ATPase, C-terminal domain"/>
    <property type="match status" value="1"/>
</dbReference>
<dbReference type="InterPro" id="IPR036890">
    <property type="entry name" value="HATPase_C_sf"/>
</dbReference>
<dbReference type="Pfam" id="PF14501">
    <property type="entry name" value="HATPase_c_5"/>
    <property type="match status" value="1"/>
</dbReference>
<name>A0A9D1S918_9FIRM</name>
<evidence type="ECO:0000259" key="2">
    <source>
        <dbReference type="Pfam" id="PF14501"/>
    </source>
</evidence>
<dbReference type="PANTHER" id="PTHR40448">
    <property type="entry name" value="TWO-COMPONENT SENSOR HISTIDINE KINASE"/>
    <property type="match status" value="1"/>
</dbReference>
<gene>
    <name evidence="3" type="ORF">IAD22_08280</name>
</gene>
<sequence>MTTACYFFAYLFETLISFIYFDRKFERKLSYKKCFIVYSLSFLIQYAVSYIGIPNLNLSAFLLCNFLFCFICFDADALQSALNSILLASIMLVTELCILYVFRLVFSIDVTAHTTNSTVLLLQSICTKLFYFFVSFIILKLSSKEDGKSFRVSKAYLLFLLPLASIILLLGIVYVTEKYPAEDNVYRLFSISAVLLLYSNIVVFWIHEQTIKTQKENMDLQLQKQKSEIDTEYYAILQEQYENSNILIHDIKRHLLSIKELSAEKDFTAINNYIDNLYQSYQIKRIKKYSDNKLVNAIINRYAALCDEKQISFYCDIRNIDFSFISDNNLTAVLDNMLDNAVTAAEKSDKKNIEFTIKPINTNFIVINMENSSSCEPKIKNGKLVTTKENKAFHGFGIKSIQRIAKEYDGNIDYNFDKEKMVFKFSVVLKII</sequence>
<accession>A0A9D1S918</accession>
<evidence type="ECO:0000313" key="4">
    <source>
        <dbReference type="Proteomes" id="UP000824118"/>
    </source>
</evidence>
<dbReference type="GO" id="GO:0042802">
    <property type="term" value="F:identical protein binding"/>
    <property type="evidence" value="ECO:0007669"/>
    <property type="project" value="TreeGrafter"/>
</dbReference>
<proteinExistence type="predicted"/>
<keyword evidence="1" id="KW-0472">Membrane</keyword>
<comment type="caution">
    <text evidence="3">The sequence shown here is derived from an EMBL/GenBank/DDBJ whole genome shotgun (WGS) entry which is preliminary data.</text>
</comment>
<dbReference type="SUPFAM" id="SSF55874">
    <property type="entry name" value="ATPase domain of HSP90 chaperone/DNA topoisomerase II/histidine kinase"/>
    <property type="match status" value="1"/>
</dbReference>
<reference evidence="3" key="1">
    <citation type="submission" date="2020-10" db="EMBL/GenBank/DDBJ databases">
        <authorList>
            <person name="Gilroy R."/>
        </authorList>
    </citation>
    <scope>NUCLEOTIDE SEQUENCE</scope>
    <source>
        <strain evidence="3">ChiGjej1B1-1684</strain>
    </source>
</reference>
<feature type="transmembrane region" description="Helical" evidence="1">
    <location>
        <begin position="35"/>
        <end position="53"/>
    </location>
</feature>
<dbReference type="Proteomes" id="UP000824118">
    <property type="component" value="Unassembled WGS sequence"/>
</dbReference>
<feature type="transmembrane region" description="Helical" evidence="1">
    <location>
        <begin position="120"/>
        <end position="143"/>
    </location>
</feature>
<dbReference type="AlphaFoldDB" id="A0A9D1S918"/>
<evidence type="ECO:0000256" key="1">
    <source>
        <dbReference type="SAM" id="Phobius"/>
    </source>
</evidence>